<dbReference type="EMBL" id="JRNR01000111">
    <property type="protein sequence ID" value="KGF47392.1"/>
    <property type="molecule type" value="Genomic_DNA"/>
</dbReference>
<comment type="caution">
    <text evidence="2">The sequence shown here is derived from an EMBL/GenBank/DDBJ whole genome shotgun (WGS) entry which is preliminary data.</text>
</comment>
<evidence type="ECO:0000313" key="3">
    <source>
        <dbReference type="Proteomes" id="UP000029538"/>
    </source>
</evidence>
<gene>
    <name evidence="2" type="ORF">HMPREF0654_10000</name>
</gene>
<feature type="signal peptide" evidence="1">
    <location>
        <begin position="1"/>
        <end position="27"/>
    </location>
</feature>
<dbReference type="RefSeq" id="WP_036884448.1">
    <property type="nucleotide sequence ID" value="NZ_JRNR01000111.1"/>
</dbReference>
<name>A0A096BXE3_9BACT</name>
<dbReference type="Proteomes" id="UP000029538">
    <property type="component" value="Unassembled WGS sequence"/>
</dbReference>
<proteinExistence type="predicted"/>
<organism evidence="2 3">
    <name type="scientific">Prevotella disiens DNF00882</name>
    <dbReference type="NCBI Taxonomy" id="1401075"/>
    <lineage>
        <taxon>Bacteria</taxon>
        <taxon>Pseudomonadati</taxon>
        <taxon>Bacteroidota</taxon>
        <taxon>Bacteroidia</taxon>
        <taxon>Bacteroidales</taxon>
        <taxon>Prevotellaceae</taxon>
        <taxon>Prevotella</taxon>
    </lineage>
</organism>
<keyword evidence="1" id="KW-0732">Signal</keyword>
<protein>
    <recommendedName>
        <fullName evidence="4">Lipocalin-like domain-containing protein</fullName>
    </recommendedName>
</protein>
<feature type="chain" id="PRO_5001926064" description="Lipocalin-like domain-containing protein" evidence="1">
    <location>
        <begin position="28"/>
        <end position="278"/>
    </location>
</feature>
<accession>A0A096BXE3</accession>
<dbReference type="AlphaFoldDB" id="A0A096BXE3"/>
<evidence type="ECO:0000256" key="1">
    <source>
        <dbReference type="SAM" id="SignalP"/>
    </source>
</evidence>
<evidence type="ECO:0008006" key="4">
    <source>
        <dbReference type="Google" id="ProtNLM"/>
    </source>
</evidence>
<reference evidence="2 3" key="1">
    <citation type="submission" date="2014-07" db="EMBL/GenBank/DDBJ databases">
        <authorList>
            <person name="McCorrison J."/>
            <person name="Sanka R."/>
            <person name="Torralba M."/>
            <person name="Gillis M."/>
            <person name="Haft D.H."/>
            <person name="Methe B."/>
            <person name="Sutton G."/>
            <person name="Nelson K.E."/>
        </authorList>
    </citation>
    <scope>NUCLEOTIDE SEQUENCE [LARGE SCALE GENOMIC DNA]</scope>
    <source>
        <strain evidence="2 3">DNF00882</strain>
    </source>
</reference>
<evidence type="ECO:0000313" key="2">
    <source>
        <dbReference type="EMBL" id="KGF47392.1"/>
    </source>
</evidence>
<sequence>MAKKLKHRYVIGGFTLFFASIFATTQAQTIYKLKVCGTEVTSDNAADITGAWKKAGKITYNDATKTLTLTNATLEATESDNCIRNEMGTLNIVFEGTNTLNSAWGAGIYNDVNGKMTITGGTAKIKVQEQAGIFSSENSELTITKTNIDTYGYWGISGITGMKNEKLIIDNATVSAFGSWASLSAFASFTLTNGKIIEPTGATWKDEMHAACDKNKRIIKNKYVKITPTPNGVSTTEKKNNNEIKAIYTIEGKQISNLKRGINIIKYNNGSSKITLQK</sequence>